<name>X0XE78_9ZZZZ</name>
<proteinExistence type="predicted"/>
<evidence type="ECO:0008006" key="2">
    <source>
        <dbReference type="Google" id="ProtNLM"/>
    </source>
</evidence>
<dbReference type="Gene3D" id="2.180.10.10">
    <property type="entry name" value="RHS repeat-associated core"/>
    <property type="match status" value="1"/>
</dbReference>
<organism evidence="1">
    <name type="scientific">marine sediment metagenome</name>
    <dbReference type="NCBI Taxonomy" id="412755"/>
    <lineage>
        <taxon>unclassified sequences</taxon>
        <taxon>metagenomes</taxon>
        <taxon>ecological metagenomes</taxon>
    </lineage>
</organism>
<feature type="non-terminal residue" evidence="1">
    <location>
        <position position="252"/>
    </location>
</feature>
<feature type="non-terminal residue" evidence="1">
    <location>
        <position position="1"/>
    </location>
</feature>
<accession>X0XE78</accession>
<protein>
    <recommendedName>
        <fullName evidence="2">RHS repeat-associated core domain-containing protein</fullName>
    </recommendedName>
</protein>
<reference evidence="1" key="1">
    <citation type="journal article" date="2014" name="Front. Microbiol.">
        <title>High frequency of phylogenetically diverse reductive dehalogenase-homologous genes in deep subseafloor sedimentary metagenomes.</title>
        <authorList>
            <person name="Kawai M."/>
            <person name="Futagami T."/>
            <person name="Toyoda A."/>
            <person name="Takaki Y."/>
            <person name="Nishi S."/>
            <person name="Hori S."/>
            <person name="Arai W."/>
            <person name="Tsubouchi T."/>
            <person name="Morono Y."/>
            <person name="Uchiyama I."/>
            <person name="Ito T."/>
            <person name="Fujiyama A."/>
            <person name="Inagaki F."/>
            <person name="Takami H."/>
        </authorList>
    </citation>
    <scope>NUCLEOTIDE SEQUENCE</scope>
    <source>
        <strain evidence="1">Expedition CK06-06</strain>
    </source>
</reference>
<sequence>FGEETVLSEGTANRFTWVGRLGYYRQPDLNTYWLRARIYDPQRGRFVSRDLLLDYANRYQFPTNSPLMWVDPSGTGPEGLAYIVGRCPGKQGEEWGCSTPFPIGWPFSHAISEGDYRIVHRSSVWAENVKCDCTKFLGLFGKRTCSLTFVHRHVVTKVPVFRHWSKITTKDETTREKRESPETECVRVAARTCPPPSSLPRGPYPQTPAGEALKACHQALRDTWAQTQQCGEDIAESQPFRLACLVVCAMYP</sequence>
<evidence type="ECO:0000313" key="1">
    <source>
        <dbReference type="EMBL" id="GAG41469.1"/>
    </source>
</evidence>
<gene>
    <name evidence="1" type="ORF">S01H1_64333</name>
</gene>
<dbReference type="EMBL" id="BARS01042398">
    <property type="protein sequence ID" value="GAG41469.1"/>
    <property type="molecule type" value="Genomic_DNA"/>
</dbReference>
<dbReference type="NCBIfam" id="TIGR03696">
    <property type="entry name" value="Rhs_assc_core"/>
    <property type="match status" value="1"/>
</dbReference>
<comment type="caution">
    <text evidence="1">The sequence shown here is derived from an EMBL/GenBank/DDBJ whole genome shotgun (WGS) entry which is preliminary data.</text>
</comment>
<dbReference type="AlphaFoldDB" id="X0XE78"/>
<dbReference type="InterPro" id="IPR022385">
    <property type="entry name" value="Rhs_assc_core"/>
</dbReference>